<protein>
    <submittedName>
        <fullName evidence="1">Uncharacterized protein</fullName>
    </submittedName>
</protein>
<reference evidence="1" key="1">
    <citation type="journal article" date="2020" name="Nature">
        <title>Giant virus diversity and host interactions through global metagenomics.</title>
        <authorList>
            <person name="Schulz F."/>
            <person name="Roux S."/>
            <person name="Paez-Espino D."/>
            <person name="Jungbluth S."/>
            <person name="Walsh D.A."/>
            <person name="Denef V.J."/>
            <person name="McMahon K.D."/>
            <person name="Konstantinidis K.T."/>
            <person name="Eloe-Fadrosh E.A."/>
            <person name="Kyrpides N.C."/>
            <person name="Woyke T."/>
        </authorList>
    </citation>
    <scope>NUCLEOTIDE SEQUENCE</scope>
    <source>
        <strain evidence="1">GVMAG-M-3300027708-39</strain>
    </source>
</reference>
<organism evidence="1">
    <name type="scientific">viral metagenome</name>
    <dbReference type="NCBI Taxonomy" id="1070528"/>
    <lineage>
        <taxon>unclassified sequences</taxon>
        <taxon>metagenomes</taxon>
        <taxon>organismal metagenomes</taxon>
    </lineage>
</organism>
<name>A0A6C0JEG7_9ZZZZ</name>
<proteinExistence type="predicted"/>
<sequence>MNTMNEPVEWKWSKGLFYDRSKRIIKESMDDNFNKIVEETAYTSSLNHDENTWEIMNKNLFDKDFVQHNKREDTDKKLSERQMMCQVNMNPYLTNNSYVQDLSVHDQFMKPMSTNYKENAESGETPENR</sequence>
<dbReference type="AlphaFoldDB" id="A0A6C0JEG7"/>
<evidence type="ECO:0000313" key="1">
    <source>
        <dbReference type="EMBL" id="QHU04235.1"/>
    </source>
</evidence>
<accession>A0A6C0JEG7</accession>
<dbReference type="EMBL" id="MN740394">
    <property type="protein sequence ID" value="QHU04235.1"/>
    <property type="molecule type" value="Genomic_DNA"/>
</dbReference>